<evidence type="ECO:0000256" key="1">
    <source>
        <dbReference type="ARBA" id="ARBA00004651"/>
    </source>
</evidence>
<sequence length="601" mass="67689">MRRKKQSKKEKKRLAENTTQLKKRLVIMSNELGSATLIYQNLSEDRTKLDTDNILTFGDATYNGKNCYCWSVAKRHFITLAPTRSGKGAFLIVPNLLRLQAPSIVIDPKGENAWLTEEYRREILGHKTIILDPWGEVNRRYAKIAEEKNDVDAGGWHKEIATFNPLSILDPASDHYADDVAYIADALIINEGKDPHWDNSARELISGLIAYCVESFGEAASLPMVRLLLSKPLEEIAGIAVDAQKFGPESVAARKLGRFVVDSKEVGSIVSTALTQTAFLDSKKLAANMQQTSFSFDDLVNPKSRATIYLVLPVDKLYTYGRWLRLMVSLAIRSVARSVEPFQGPVMFYLDEFGTIGRLSAVAQAFGLMAGLNMTMWAFVQDLNQLKRDYPDDWETFIANSQAITAFNVMDQTTTEYLSRMMGKRTVERITQQTADERRGDSGFFGLGAKKPDPEYSQISDQIFGRDLFTPDEIRTSKRIFLISRQGNSILDPRPYFNDVTLSLRAAENPFFEHSEQMLAALENAKFDICKRTINTLQKAQKYADDMEFEHSFDAKSGYSWTACGEAGNSHKAEDFISAMQQAAYTTHYDCVYLIEKSYGG</sequence>
<gene>
    <name evidence="7" type="ORF">SDC9_59176</name>
</gene>
<keyword evidence="3" id="KW-1003">Cell membrane</keyword>
<keyword evidence="4" id="KW-0812">Transmembrane</keyword>
<dbReference type="InterPro" id="IPR003688">
    <property type="entry name" value="TraG/VirD4"/>
</dbReference>
<evidence type="ECO:0000256" key="4">
    <source>
        <dbReference type="ARBA" id="ARBA00022692"/>
    </source>
</evidence>
<protein>
    <recommendedName>
        <fullName evidence="8">Conjugal transfer protein TraG</fullName>
    </recommendedName>
</protein>
<dbReference type="SUPFAM" id="SSF52540">
    <property type="entry name" value="P-loop containing nucleoside triphosphate hydrolases"/>
    <property type="match status" value="1"/>
</dbReference>
<reference evidence="7" key="1">
    <citation type="submission" date="2019-08" db="EMBL/GenBank/DDBJ databases">
        <authorList>
            <person name="Kucharzyk K."/>
            <person name="Murdoch R.W."/>
            <person name="Higgins S."/>
            <person name="Loffler F."/>
        </authorList>
    </citation>
    <scope>NUCLEOTIDE SEQUENCE</scope>
</reference>
<comment type="similarity">
    <text evidence="2">Belongs to the VirD4/TraG family.</text>
</comment>
<organism evidence="7">
    <name type="scientific">bioreactor metagenome</name>
    <dbReference type="NCBI Taxonomy" id="1076179"/>
    <lineage>
        <taxon>unclassified sequences</taxon>
        <taxon>metagenomes</taxon>
        <taxon>ecological metagenomes</taxon>
    </lineage>
</organism>
<evidence type="ECO:0000256" key="5">
    <source>
        <dbReference type="ARBA" id="ARBA00022989"/>
    </source>
</evidence>
<dbReference type="InterPro" id="IPR027417">
    <property type="entry name" value="P-loop_NTPase"/>
</dbReference>
<proteinExistence type="inferred from homology"/>
<dbReference type="Pfam" id="PF02534">
    <property type="entry name" value="T4SS-DNA_transf"/>
    <property type="match status" value="1"/>
</dbReference>
<dbReference type="InterPro" id="IPR051539">
    <property type="entry name" value="T4SS-coupling_protein"/>
</dbReference>
<dbReference type="EMBL" id="VSSQ01002027">
    <property type="protein sequence ID" value="MPM12822.1"/>
    <property type="molecule type" value="Genomic_DNA"/>
</dbReference>
<dbReference type="PANTHER" id="PTHR37937:SF1">
    <property type="entry name" value="CONJUGATIVE TRANSFER: DNA TRANSPORT"/>
    <property type="match status" value="1"/>
</dbReference>
<dbReference type="Gene3D" id="3.40.50.300">
    <property type="entry name" value="P-loop containing nucleotide triphosphate hydrolases"/>
    <property type="match status" value="1"/>
</dbReference>
<accession>A0A644X9H6</accession>
<comment type="caution">
    <text evidence="7">The sequence shown here is derived from an EMBL/GenBank/DDBJ whole genome shotgun (WGS) entry which is preliminary data.</text>
</comment>
<evidence type="ECO:0000256" key="6">
    <source>
        <dbReference type="ARBA" id="ARBA00023136"/>
    </source>
</evidence>
<evidence type="ECO:0008006" key="8">
    <source>
        <dbReference type="Google" id="ProtNLM"/>
    </source>
</evidence>
<dbReference type="GO" id="GO:0005886">
    <property type="term" value="C:plasma membrane"/>
    <property type="evidence" value="ECO:0007669"/>
    <property type="project" value="UniProtKB-SubCell"/>
</dbReference>
<dbReference type="PANTHER" id="PTHR37937">
    <property type="entry name" value="CONJUGATIVE TRANSFER: DNA TRANSPORT"/>
    <property type="match status" value="1"/>
</dbReference>
<dbReference type="CDD" id="cd01127">
    <property type="entry name" value="TrwB_TraG_TraD_VirD4"/>
    <property type="match status" value="2"/>
</dbReference>
<name>A0A644X9H6_9ZZZZ</name>
<keyword evidence="6" id="KW-0472">Membrane</keyword>
<evidence type="ECO:0000313" key="7">
    <source>
        <dbReference type="EMBL" id="MPM12822.1"/>
    </source>
</evidence>
<comment type="subcellular location">
    <subcellularLocation>
        <location evidence="1">Cell membrane</location>
        <topology evidence="1">Multi-pass membrane protein</topology>
    </subcellularLocation>
</comment>
<evidence type="ECO:0000256" key="2">
    <source>
        <dbReference type="ARBA" id="ARBA00008806"/>
    </source>
</evidence>
<keyword evidence="5" id="KW-1133">Transmembrane helix</keyword>
<dbReference type="AlphaFoldDB" id="A0A644X9H6"/>
<evidence type="ECO:0000256" key="3">
    <source>
        <dbReference type="ARBA" id="ARBA00022475"/>
    </source>
</evidence>